<accession>A0A2T2N9S1</accession>
<dbReference type="Proteomes" id="UP000240883">
    <property type="component" value="Unassembled WGS sequence"/>
</dbReference>
<sequence>MDRMASKNAATAAKLILDIQKVQYEPSEEVQAILSKMKCFLQGVLSQEGVVLDPAPSAIPKDINATCSFLRHLCYDVRYLLYENLLKYDQTINLAKSGVDRQTLGELRPFPGLRYQLSPLILLTCKEIYREALPVLYGGNEFGFHVIRNAHAWLRQIGYKGMNELRHLKLDTNLMSNGIHRINLSSMSYHIPFALTLNGSRTFRPCQESFRMLSQFAGCLRQLTISFGKTAPDGYPLFSWVDKRNPLHALSWTYQIRAIKQLTNIRSLEVICFDGVYPAPLPGYLKKKMGVSIHFVGQASPFQWHLADLQQRFHRDLAVLNMPPEEAKKLIQTSSYFQNVFDNSLSDKSMAKNLADEKHGFFYTCYEDVKEAIEFQDELDELLVRDHGDA</sequence>
<gene>
    <name evidence="2" type="ORF">BS50DRAFT_650710</name>
</gene>
<organism evidence="2 3">
    <name type="scientific">Corynespora cassiicola Philippines</name>
    <dbReference type="NCBI Taxonomy" id="1448308"/>
    <lineage>
        <taxon>Eukaryota</taxon>
        <taxon>Fungi</taxon>
        <taxon>Dikarya</taxon>
        <taxon>Ascomycota</taxon>
        <taxon>Pezizomycotina</taxon>
        <taxon>Dothideomycetes</taxon>
        <taxon>Pleosporomycetidae</taxon>
        <taxon>Pleosporales</taxon>
        <taxon>Corynesporascaceae</taxon>
        <taxon>Corynespora</taxon>
    </lineage>
</organism>
<evidence type="ECO:0000313" key="3">
    <source>
        <dbReference type="Proteomes" id="UP000240883"/>
    </source>
</evidence>
<feature type="domain" description="DUF7730" evidence="1">
    <location>
        <begin position="121"/>
        <end position="186"/>
    </location>
</feature>
<dbReference type="AlphaFoldDB" id="A0A2T2N9S1"/>
<dbReference type="InterPro" id="IPR038883">
    <property type="entry name" value="AN11006-like"/>
</dbReference>
<dbReference type="OrthoDB" id="3691810at2759"/>
<dbReference type="PANTHER" id="PTHR42085:SF8">
    <property type="entry name" value="F-BOX DOMAIN-CONTAINING PROTEIN"/>
    <property type="match status" value="1"/>
</dbReference>
<evidence type="ECO:0000313" key="2">
    <source>
        <dbReference type="EMBL" id="PSN62211.1"/>
    </source>
</evidence>
<dbReference type="EMBL" id="KZ678142">
    <property type="protein sequence ID" value="PSN62211.1"/>
    <property type="molecule type" value="Genomic_DNA"/>
</dbReference>
<reference evidence="2 3" key="1">
    <citation type="journal article" date="2018" name="Front. Microbiol.">
        <title>Genome-Wide Analysis of Corynespora cassiicola Leaf Fall Disease Putative Effectors.</title>
        <authorList>
            <person name="Lopez D."/>
            <person name="Ribeiro S."/>
            <person name="Label P."/>
            <person name="Fumanal B."/>
            <person name="Venisse J.S."/>
            <person name="Kohler A."/>
            <person name="de Oliveira R.R."/>
            <person name="Labutti K."/>
            <person name="Lipzen A."/>
            <person name="Lail K."/>
            <person name="Bauer D."/>
            <person name="Ohm R.A."/>
            <person name="Barry K.W."/>
            <person name="Spatafora J."/>
            <person name="Grigoriev I.V."/>
            <person name="Martin F.M."/>
            <person name="Pujade-Renaud V."/>
        </authorList>
    </citation>
    <scope>NUCLEOTIDE SEQUENCE [LARGE SCALE GENOMIC DNA]</scope>
    <source>
        <strain evidence="2 3">Philippines</strain>
    </source>
</reference>
<keyword evidence="3" id="KW-1185">Reference proteome</keyword>
<dbReference type="PANTHER" id="PTHR42085">
    <property type="entry name" value="F-BOX DOMAIN-CONTAINING PROTEIN"/>
    <property type="match status" value="1"/>
</dbReference>
<name>A0A2T2N9S1_CORCC</name>
<dbReference type="InterPro" id="IPR056632">
    <property type="entry name" value="DUF7730"/>
</dbReference>
<protein>
    <recommendedName>
        <fullName evidence="1">DUF7730 domain-containing protein</fullName>
    </recommendedName>
</protein>
<proteinExistence type="predicted"/>
<evidence type="ECO:0000259" key="1">
    <source>
        <dbReference type="Pfam" id="PF24864"/>
    </source>
</evidence>
<dbReference type="Pfam" id="PF24864">
    <property type="entry name" value="DUF7730"/>
    <property type="match status" value="1"/>
</dbReference>